<proteinExistence type="predicted"/>
<dbReference type="InterPro" id="IPR036390">
    <property type="entry name" value="WH_DNA-bd_sf"/>
</dbReference>
<dbReference type="PANTHER" id="PTHR43132:SF2">
    <property type="entry name" value="ARSENICAL RESISTANCE OPERON REPRESSOR ARSR-RELATED"/>
    <property type="match status" value="1"/>
</dbReference>
<protein>
    <submittedName>
        <fullName evidence="5">Metalloregulator ArsR/SmtB family transcription factor</fullName>
    </submittedName>
</protein>
<feature type="domain" description="HTH arsR-type" evidence="4">
    <location>
        <begin position="1"/>
        <end position="95"/>
    </location>
</feature>
<keyword evidence="3" id="KW-0804">Transcription</keyword>
<evidence type="ECO:0000256" key="1">
    <source>
        <dbReference type="ARBA" id="ARBA00023015"/>
    </source>
</evidence>
<dbReference type="RefSeq" id="WP_043421376.1">
    <property type="nucleotide sequence ID" value="NZ_CP151406.1"/>
</dbReference>
<accession>A0ABZ2XJZ5</accession>
<evidence type="ECO:0000256" key="3">
    <source>
        <dbReference type="ARBA" id="ARBA00023163"/>
    </source>
</evidence>
<dbReference type="SUPFAM" id="SSF46785">
    <property type="entry name" value="Winged helix' DNA-binding domain"/>
    <property type="match status" value="1"/>
</dbReference>
<sequence length="121" mass="13054">MEIKDATEKLAALGNESRLAIFRLLVEAGPEGLCAGDLCRALAMPAATASFHFSHLARAGLLESRREGRSIIYSANYPEMDALIAFLTRNCCQGESCLPLTAGCDSIEKRRPTTPLAKEPT</sequence>
<reference evidence="5 6" key="1">
    <citation type="submission" date="2024-04" db="EMBL/GenBank/DDBJ databases">
        <title>Dissimilatory iodate-reducing microorganisms contribute to the enrichment of iodine in groundwater.</title>
        <authorList>
            <person name="Jiang Z."/>
        </authorList>
    </citation>
    <scope>NUCLEOTIDE SEQUENCE [LARGE SCALE GENOMIC DNA]</scope>
    <source>
        <strain evidence="5 6">NCP973</strain>
    </source>
</reference>
<gene>
    <name evidence="5" type="ORF">AADV58_04935</name>
</gene>
<evidence type="ECO:0000313" key="6">
    <source>
        <dbReference type="Proteomes" id="UP001479520"/>
    </source>
</evidence>
<dbReference type="InterPro" id="IPR011991">
    <property type="entry name" value="ArsR-like_HTH"/>
</dbReference>
<dbReference type="SMART" id="SM00418">
    <property type="entry name" value="HTH_ARSR"/>
    <property type="match status" value="1"/>
</dbReference>
<keyword evidence="2" id="KW-0238">DNA-binding</keyword>
<organism evidence="5 6">
    <name type="scientific">Azonexus hydrophilus</name>
    <dbReference type="NCBI Taxonomy" id="418702"/>
    <lineage>
        <taxon>Bacteria</taxon>
        <taxon>Pseudomonadati</taxon>
        <taxon>Pseudomonadota</taxon>
        <taxon>Betaproteobacteria</taxon>
        <taxon>Rhodocyclales</taxon>
        <taxon>Azonexaceae</taxon>
        <taxon>Azonexus</taxon>
    </lineage>
</organism>
<dbReference type="Proteomes" id="UP001479520">
    <property type="component" value="Chromosome"/>
</dbReference>
<evidence type="ECO:0000313" key="5">
    <source>
        <dbReference type="EMBL" id="WZJ22498.1"/>
    </source>
</evidence>
<evidence type="ECO:0000259" key="4">
    <source>
        <dbReference type="PROSITE" id="PS50987"/>
    </source>
</evidence>
<dbReference type="PROSITE" id="PS50987">
    <property type="entry name" value="HTH_ARSR_2"/>
    <property type="match status" value="1"/>
</dbReference>
<dbReference type="CDD" id="cd00090">
    <property type="entry name" value="HTH_ARSR"/>
    <property type="match status" value="1"/>
</dbReference>
<dbReference type="NCBIfam" id="NF033788">
    <property type="entry name" value="HTH_metalloreg"/>
    <property type="match status" value="1"/>
</dbReference>
<dbReference type="EMBL" id="CP151406">
    <property type="protein sequence ID" value="WZJ22498.1"/>
    <property type="molecule type" value="Genomic_DNA"/>
</dbReference>
<dbReference type="PRINTS" id="PR00778">
    <property type="entry name" value="HTHARSR"/>
</dbReference>
<dbReference type="InterPro" id="IPR001845">
    <property type="entry name" value="HTH_ArsR_DNA-bd_dom"/>
</dbReference>
<evidence type="ECO:0000256" key="2">
    <source>
        <dbReference type="ARBA" id="ARBA00023125"/>
    </source>
</evidence>
<dbReference type="InterPro" id="IPR036388">
    <property type="entry name" value="WH-like_DNA-bd_sf"/>
</dbReference>
<name>A0ABZ2XJZ5_9RHOO</name>
<dbReference type="Gene3D" id="1.10.10.10">
    <property type="entry name" value="Winged helix-like DNA-binding domain superfamily/Winged helix DNA-binding domain"/>
    <property type="match status" value="1"/>
</dbReference>
<dbReference type="Pfam" id="PF12840">
    <property type="entry name" value="HTH_20"/>
    <property type="match status" value="1"/>
</dbReference>
<dbReference type="InterPro" id="IPR051011">
    <property type="entry name" value="Metal_resp_trans_reg"/>
</dbReference>
<keyword evidence="6" id="KW-1185">Reference proteome</keyword>
<dbReference type="PANTHER" id="PTHR43132">
    <property type="entry name" value="ARSENICAL RESISTANCE OPERON REPRESSOR ARSR-RELATED"/>
    <property type="match status" value="1"/>
</dbReference>
<keyword evidence="1" id="KW-0805">Transcription regulation</keyword>